<dbReference type="AlphaFoldDB" id="A0A9D4H9C1"/>
<comment type="caution">
    <text evidence="2">The sequence shown here is derived from an EMBL/GenBank/DDBJ whole genome shotgun (WGS) entry which is preliminary data.</text>
</comment>
<feature type="region of interest" description="Disordered" evidence="1">
    <location>
        <begin position="1"/>
        <end position="54"/>
    </location>
</feature>
<keyword evidence="3" id="KW-1185">Reference proteome</keyword>
<organism evidence="2 3">
    <name type="scientific">Dreissena polymorpha</name>
    <name type="common">Zebra mussel</name>
    <name type="synonym">Mytilus polymorpha</name>
    <dbReference type="NCBI Taxonomy" id="45954"/>
    <lineage>
        <taxon>Eukaryota</taxon>
        <taxon>Metazoa</taxon>
        <taxon>Spiralia</taxon>
        <taxon>Lophotrochozoa</taxon>
        <taxon>Mollusca</taxon>
        <taxon>Bivalvia</taxon>
        <taxon>Autobranchia</taxon>
        <taxon>Heteroconchia</taxon>
        <taxon>Euheterodonta</taxon>
        <taxon>Imparidentia</taxon>
        <taxon>Neoheterodontei</taxon>
        <taxon>Myida</taxon>
        <taxon>Dreissenoidea</taxon>
        <taxon>Dreissenidae</taxon>
        <taxon>Dreissena</taxon>
    </lineage>
</organism>
<evidence type="ECO:0000313" key="3">
    <source>
        <dbReference type="Proteomes" id="UP000828390"/>
    </source>
</evidence>
<proteinExistence type="predicted"/>
<dbReference type="Proteomes" id="UP000828390">
    <property type="component" value="Unassembled WGS sequence"/>
</dbReference>
<evidence type="ECO:0000313" key="2">
    <source>
        <dbReference type="EMBL" id="KAH3829331.1"/>
    </source>
</evidence>
<reference evidence="2" key="2">
    <citation type="submission" date="2020-11" db="EMBL/GenBank/DDBJ databases">
        <authorList>
            <person name="McCartney M.A."/>
            <person name="Auch B."/>
            <person name="Kono T."/>
            <person name="Mallez S."/>
            <person name="Becker A."/>
            <person name="Gohl D.M."/>
            <person name="Silverstein K.A.T."/>
            <person name="Koren S."/>
            <person name="Bechman K.B."/>
            <person name="Herman A."/>
            <person name="Abrahante J.E."/>
            <person name="Garbe J."/>
        </authorList>
    </citation>
    <scope>NUCLEOTIDE SEQUENCE</scope>
    <source>
        <strain evidence="2">Duluth1</strain>
        <tissue evidence="2">Whole animal</tissue>
    </source>
</reference>
<protein>
    <submittedName>
        <fullName evidence="2">Uncharacterized protein</fullName>
    </submittedName>
</protein>
<gene>
    <name evidence="2" type="ORF">DPMN_131327</name>
</gene>
<name>A0A9D4H9C1_DREPO</name>
<dbReference type="EMBL" id="JAIWYP010000005">
    <property type="protein sequence ID" value="KAH3829331.1"/>
    <property type="molecule type" value="Genomic_DNA"/>
</dbReference>
<accession>A0A9D4H9C1</accession>
<evidence type="ECO:0000256" key="1">
    <source>
        <dbReference type="SAM" id="MobiDB-lite"/>
    </source>
</evidence>
<sequence>MEFTTRLGLHSKQPDSRGGSKAPATESRHGPDTRSGQGHDQEDSKTGRRRQSARLYTTFPAARLSRGFGAGLFSASLASY</sequence>
<feature type="compositionally biased region" description="Basic and acidic residues" evidence="1">
    <location>
        <begin position="26"/>
        <end position="46"/>
    </location>
</feature>
<reference evidence="2" key="1">
    <citation type="journal article" date="2019" name="bioRxiv">
        <title>The Genome of the Zebra Mussel, Dreissena polymorpha: A Resource for Invasive Species Research.</title>
        <authorList>
            <person name="McCartney M.A."/>
            <person name="Auch B."/>
            <person name="Kono T."/>
            <person name="Mallez S."/>
            <person name="Zhang Y."/>
            <person name="Obille A."/>
            <person name="Becker A."/>
            <person name="Abrahante J.E."/>
            <person name="Garbe J."/>
            <person name="Badalamenti J.P."/>
            <person name="Herman A."/>
            <person name="Mangelson H."/>
            <person name="Liachko I."/>
            <person name="Sullivan S."/>
            <person name="Sone E.D."/>
            <person name="Koren S."/>
            <person name="Silverstein K.A.T."/>
            <person name="Beckman K.B."/>
            <person name="Gohl D.M."/>
        </authorList>
    </citation>
    <scope>NUCLEOTIDE SEQUENCE</scope>
    <source>
        <strain evidence="2">Duluth1</strain>
        <tissue evidence="2">Whole animal</tissue>
    </source>
</reference>